<evidence type="ECO:0000313" key="4">
    <source>
        <dbReference type="Proteomes" id="UP000660862"/>
    </source>
</evidence>
<evidence type="ECO:0000313" key="3">
    <source>
        <dbReference type="EMBL" id="GGG80862.1"/>
    </source>
</evidence>
<feature type="domain" description="Outer membrane protein beta-barrel" evidence="2">
    <location>
        <begin position="27"/>
        <end position="151"/>
    </location>
</feature>
<sequence>MKKLVLSGLFLMVGFAFLQAQQPIRVGLFGAYGTKIEKPAIGVIGEIGIIPKLAIAPSFAYYFMENSEFAKMTFWEFNANAHYYFVNEGPFSVYGLAGLNVARSSVNFDLGDIGMDFGGLGGSASKVGLNIGAGTNFDFGSKILPFAELKYTIAGTEQLGIFLGVKYSIR</sequence>
<reference evidence="3" key="2">
    <citation type="submission" date="2020-09" db="EMBL/GenBank/DDBJ databases">
        <authorList>
            <person name="Sun Q."/>
            <person name="Zhou Y."/>
        </authorList>
    </citation>
    <scope>NUCLEOTIDE SEQUENCE</scope>
    <source>
        <strain evidence="3">CGMCC 1.12195</strain>
    </source>
</reference>
<name>A0A917HIY9_9SPHI</name>
<reference evidence="3" key="1">
    <citation type="journal article" date="2014" name="Int. J. Syst. Evol. Microbiol.">
        <title>Complete genome sequence of Corynebacterium casei LMG S-19264T (=DSM 44701T), isolated from a smear-ripened cheese.</title>
        <authorList>
            <consortium name="US DOE Joint Genome Institute (JGI-PGF)"/>
            <person name="Walter F."/>
            <person name="Albersmeier A."/>
            <person name="Kalinowski J."/>
            <person name="Ruckert C."/>
        </authorList>
    </citation>
    <scope>NUCLEOTIDE SEQUENCE</scope>
    <source>
        <strain evidence="3">CGMCC 1.12195</strain>
    </source>
</reference>
<accession>A0A917HIY9</accession>
<dbReference type="InterPro" id="IPR027385">
    <property type="entry name" value="Beta-barrel_OMP"/>
</dbReference>
<comment type="caution">
    <text evidence="3">The sequence shown here is derived from an EMBL/GenBank/DDBJ whole genome shotgun (WGS) entry which is preliminary data.</text>
</comment>
<evidence type="ECO:0000259" key="2">
    <source>
        <dbReference type="Pfam" id="PF13505"/>
    </source>
</evidence>
<organism evidence="3 4">
    <name type="scientific">Parapedobacter pyrenivorans</name>
    <dbReference type="NCBI Taxonomy" id="1305674"/>
    <lineage>
        <taxon>Bacteria</taxon>
        <taxon>Pseudomonadati</taxon>
        <taxon>Bacteroidota</taxon>
        <taxon>Sphingobacteriia</taxon>
        <taxon>Sphingobacteriales</taxon>
        <taxon>Sphingobacteriaceae</taxon>
        <taxon>Parapedobacter</taxon>
    </lineage>
</organism>
<dbReference type="Gene3D" id="2.40.160.20">
    <property type="match status" value="1"/>
</dbReference>
<dbReference type="InterPro" id="IPR011250">
    <property type="entry name" value="OMP/PagP_B-barrel"/>
</dbReference>
<protein>
    <recommendedName>
        <fullName evidence="2">Outer membrane protein beta-barrel domain-containing protein</fullName>
    </recommendedName>
</protein>
<dbReference type="SUPFAM" id="SSF56925">
    <property type="entry name" value="OMPA-like"/>
    <property type="match status" value="1"/>
</dbReference>
<keyword evidence="4" id="KW-1185">Reference proteome</keyword>
<proteinExistence type="predicted"/>
<dbReference type="EMBL" id="BMER01000001">
    <property type="protein sequence ID" value="GGG80862.1"/>
    <property type="molecule type" value="Genomic_DNA"/>
</dbReference>
<dbReference type="AlphaFoldDB" id="A0A917HIY9"/>
<evidence type="ECO:0000256" key="1">
    <source>
        <dbReference type="ARBA" id="ARBA00022729"/>
    </source>
</evidence>
<gene>
    <name evidence="3" type="ORF">GCM10007415_11730</name>
</gene>
<dbReference type="RefSeq" id="WP_188504960.1">
    <property type="nucleotide sequence ID" value="NZ_BMER01000001.1"/>
</dbReference>
<keyword evidence="1" id="KW-0732">Signal</keyword>
<dbReference type="Pfam" id="PF13505">
    <property type="entry name" value="OMP_b-brl"/>
    <property type="match status" value="1"/>
</dbReference>
<dbReference type="Proteomes" id="UP000660862">
    <property type="component" value="Unassembled WGS sequence"/>
</dbReference>